<reference evidence="1 2" key="1">
    <citation type="journal article" date="2012" name="Genome Biol.">
        <title>Genome and low-iron response of an oceanic diatom adapted to chronic iron limitation.</title>
        <authorList>
            <person name="Lommer M."/>
            <person name="Specht M."/>
            <person name="Roy A.S."/>
            <person name="Kraemer L."/>
            <person name="Andreson R."/>
            <person name="Gutowska M.A."/>
            <person name="Wolf J."/>
            <person name="Bergner S.V."/>
            <person name="Schilhabel M.B."/>
            <person name="Klostermeier U.C."/>
            <person name="Beiko R.G."/>
            <person name="Rosenstiel P."/>
            <person name="Hippler M."/>
            <person name="Laroche J."/>
        </authorList>
    </citation>
    <scope>NUCLEOTIDE SEQUENCE [LARGE SCALE GENOMIC DNA]</scope>
    <source>
        <strain evidence="1 2">CCMP1005</strain>
    </source>
</reference>
<name>K0R3D5_THAOC</name>
<keyword evidence="2" id="KW-1185">Reference proteome</keyword>
<gene>
    <name evidence="1" type="ORF">THAOC_34525</name>
</gene>
<dbReference type="EMBL" id="AGNL01047535">
    <property type="protein sequence ID" value="EJK46790.1"/>
    <property type="molecule type" value="Genomic_DNA"/>
</dbReference>
<proteinExistence type="predicted"/>
<dbReference type="InterPro" id="IPR043136">
    <property type="entry name" value="B30.2/SPRY_sf"/>
</dbReference>
<evidence type="ECO:0008006" key="3">
    <source>
        <dbReference type="Google" id="ProtNLM"/>
    </source>
</evidence>
<dbReference type="Gene3D" id="2.60.120.920">
    <property type="match status" value="1"/>
</dbReference>
<organism evidence="1 2">
    <name type="scientific">Thalassiosira oceanica</name>
    <name type="common">Marine diatom</name>
    <dbReference type="NCBI Taxonomy" id="159749"/>
    <lineage>
        <taxon>Eukaryota</taxon>
        <taxon>Sar</taxon>
        <taxon>Stramenopiles</taxon>
        <taxon>Ochrophyta</taxon>
        <taxon>Bacillariophyta</taxon>
        <taxon>Coscinodiscophyceae</taxon>
        <taxon>Thalassiosirophycidae</taxon>
        <taxon>Thalassiosirales</taxon>
        <taxon>Thalassiosiraceae</taxon>
        <taxon>Thalassiosira</taxon>
    </lineage>
</organism>
<sequence>MIGKLQFAQGMASLRQSQATMSWTARTGEWGTGNVHLCEDICGNGDMSLTDWDRDTEEDSWEGMEGCESGDAAGMLLNLDEGTLTVYKNNRCLGVMKDGLSGPYCWSASI</sequence>
<dbReference type="AlphaFoldDB" id="K0R3D5"/>
<dbReference type="Proteomes" id="UP000266841">
    <property type="component" value="Unassembled WGS sequence"/>
</dbReference>
<evidence type="ECO:0000313" key="1">
    <source>
        <dbReference type="EMBL" id="EJK46790.1"/>
    </source>
</evidence>
<protein>
    <recommendedName>
        <fullName evidence="3">B30.2/SPRY domain-containing protein</fullName>
    </recommendedName>
</protein>
<evidence type="ECO:0000313" key="2">
    <source>
        <dbReference type="Proteomes" id="UP000266841"/>
    </source>
</evidence>
<comment type="caution">
    <text evidence="1">The sequence shown here is derived from an EMBL/GenBank/DDBJ whole genome shotgun (WGS) entry which is preliminary data.</text>
</comment>
<accession>K0R3D5</accession>